<dbReference type="Proteomes" id="UP001201873">
    <property type="component" value="Unassembled WGS sequence"/>
</dbReference>
<dbReference type="Pfam" id="PF04978">
    <property type="entry name" value="MST"/>
    <property type="match status" value="1"/>
</dbReference>
<dbReference type="Gene3D" id="1.20.120.450">
    <property type="entry name" value="dinb family like domain"/>
    <property type="match status" value="1"/>
</dbReference>
<proteinExistence type="predicted"/>
<evidence type="ECO:0000313" key="1">
    <source>
        <dbReference type="EMBL" id="MCK9875603.1"/>
    </source>
</evidence>
<reference evidence="1 2" key="1">
    <citation type="submission" date="2022-04" db="EMBL/GenBank/DDBJ databases">
        <title>Genome diversity in the genus Frankia.</title>
        <authorList>
            <person name="Carlos-Shanley C."/>
            <person name="Hahn D."/>
        </authorList>
    </citation>
    <scope>NUCLEOTIDE SEQUENCE [LARGE SCALE GENOMIC DNA]</scope>
    <source>
        <strain evidence="1 2">Ag45/Mut15</strain>
    </source>
</reference>
<dbReference type="RefSeq" id="WP_248824026.1">
    <property type="nucleotide sequence ID" value="NZ_JALKFT010000005.1"/>
</dbReference>
<gene>
    <name evidence="1" type="ORF">MXD59_07435</name>
</gene>
<protein>
    <submittedName>
        <fullName evidence="1">DinB family protein</fullName>
    </submittedName>
</protein>
<dbReference type="InterPro" id="IPR034660">
    <property type="entry name" value="DinB/YfiT-like"/>
</dbReference>
<keyword evidence="2" id="KW-1185">Reference proteome</keyword>
<dbReference type="EMBL" id="JALKFT010000005">
    <property type="protein sequence ID" value="MCK9875603.1"/>
    <property type="molecule type" value="Genomic_DNA"/>
</dbReference>
<evidence type="ECO:0000313" key="2">
    <source>
        <dbReference type="Proteomes" id="UP001201873"/>
    </source>
</evidence>
<sequence>MSEATITPAHPTLSADEADARAELLAQLAGRRFFLRHTVDGLDDTQATSRSTVSALNLAGLIKHVALTEQEWLRFVLEGPTAFDDNPIAREDAFRLLPGETLAGVLDLYARIAQRTEQIITSEIASLDQAHPLPPRPWFQPGTQWSARTVLLHLIGETAQHSGHADILREAIDGHRTMG</sequence>
<organism evidence="1 2">
    <name type="scientific">Frankia umida</name>
    <dbReference type="NCBI Taxonomy" id="573489"/>
    <lineage>
        <taxon>Bacteria</taxon>
        <taxon>Bacillati</taxon>
        <taxon>Actinomycetota</taxon>
        <taxon>Actinomycetes</taxon>
        <taxon>Frankiales</taxon>
        <taxon>Frankiaceae</taxon>
        <taxon>Frankia</taxon>
    </lineage>
</organism>
<accession>A0ABT0JVP8</accession>
<dbReference type="InterPro" id="IPR007061">
    <property type="entry name" value="MST-like"/>
</dbReference>
<dbReference type="SUPFAM" id="SSF109854">
    <property type="entry name" value="DinB/YfiT-like putative metalloenzymes"/>
    <property type="match status" value="1"/>
</dbReference>
<comment type="caution">
    <text evidence="1">The sequence shown here is derived from an EMBL/GenBank/DDBJ whole genome shotgun (WGS) entry which is preliminary data.</text>
</comment>
<name>A0ABT0JVP8_9ACTN</name>